<name>A0A6A5GIY9_CAERE</name>
<dbReference type="PANTHER" id="PTHR23015">
    <property type="entry name" value="UNCHARACTERIZED C.ELEGANS PROTEIN"/>
    <property type="match status" value="1"/>
</dbReference>
<accession>A0A6A5GIY9</accession>
<dbReference type="Pfam" id="PF17906">
    <property type="entry name" value="HTH_48"/>
    <property type="match status" value="1"/>
</dbReference>
<proteinExistence type="predicted"/>
<dbReference type="InterPro" id="IPR001810">
    <property type="entry name" value="F-box_dom"/>
</dbReference>
<dbReference type="AlphaFoldDB" id="A0A6A5GIY9"/>
<evidence type="ECO:0000313" key="3">
    <source>
        <dbReference type="Proteomes" id="UP000483820"/>
    </source>
</evidence>
<feature type="domain" description="F-box" evidence="1">
    <location>
        <begin position="71"/>
        <end position="118"/>
    </location>
</feature>
<protein>
    <recommendedName>
        <fullName evidence="1">F-box domain-containing protein</fullName>
    </recommendedName>
</protein>
<organism evidence="2 3">
    <name type="scientific">Caenorhabditis remanei</name>
    <name type="common">Caenorhabditis vulgaris</name>
    <dbReference type="NCBI Taxonomy" id="31234"/>
    <lineage>
        <taxon>Eukaryota</taxon>
        <taxon>Metazoa</taxon>
        <taxon>Ecdysozoa</taxon>
        <taxon>Nematoda</taxon>
        <taxon>Chromadorea</taxon>
        <taxon>Rhabditida</taxon>
        <taxon>Rhabditina</taxon>
        <taxon>Rhabditomorpha</taxon>
        <taxon>Rhabditoidea</taxon>
        <taxon>Rhabditidae</taxon>
        <taxon>Peloderinae</taxon>
        <taxon>Caenorhabditis</taxon>
    </lineage>
</organism>
<evidence type="ECO:0000313" key="2">
    <source>
        <dbReference type="EMBL" id="KAF1754653.1"/>
    </source>
</evidence>
<reference evidence="2 3" key="1">
    <citation type="submission" date="2019-12" db="EMBL/GenBank/DDBJ databases">
        <title>Chromosome-level assembly of the Caenorhabditis remanei genome.</title>
        <authorList>
            <person name="Teterina A.A."/>
            <person name="Willis J.H."/>
            <person name="Phillips P.C."/>
        </authorList>
    </citation>
    <scope>NUCLEOTIDE SEQUENCE [LARGE SCALE GENOMIC DNA]</scope>
    <source>
        <strain evidence="2 3">PX506</strain>
        <tissue evidence="2">Whole organism</tissue>
    </source>
</reference>
<dbReference type="PROSITE" id="PS50181">
    <property type="entry name" value="FBOX"/>
    <property type="match status" value="1"/>
</dbReference>
<dbReference type="Pfam" id="PF00646">
    <property type="entry name" value="F-box"/>
    <property type="match status" value="1"/>
</dbReference>
<dbReference type="GeneID" id="78777166"/>
<dbReference type="KEGG" id="crq:GCK72_021216"/>
<dbReference type="SUPFAM" id="SSF81383">
    <property type="entry name" value="F-box domain"/>
    <property type="match status" value="1"/>
</dbReference>
<dbReference type="CDD" id="cd22150">
    <property type="entry name" value="F-box_CeFBXA-like"/>
    <property type="match status" value="1"/>
</dbReference>
<dbReference type="Pfam" id="PF01827">
    <property type="entry name" value="FTH"/>
    <property type="match status" value="1"/>
</dbReference>
<comment type="caution">
    <text evidence="2">The sequence shown here is derived from an EMBL/GenBank/DDBJ whole genome shotgun (WGS) entry which is preliminary data.</text>
</comment>
<dbReference type="RefSeq" id="XP_053583024.1">
    <property type="nucleotide sequence ID" value="XM_053734111.1"/>
</dbReference>
<dbReference type="InterPro" id="IPR040161">
    <property type="entry name" value="FB224"/>
</dbReference>
<gene>
    <name evidence="2" type="ORF">GCK72_021216</name>
</gene>
<dbReference type="SMART" id="SM00256">
    <property type="entry name" value="FBOX"/>
    <property type="match status" value="1"/>
</dbReference>
<dbReference type="InterPro" id="IPR041426">
    <property type="entry name" value="Mos1_HTH"/>
</dbReference>
<dbReference type="EMBL" id="WUAV01000005">
    <property type="protein sequence ID" value="KAF1754653.1"/>
    <property type="molecule type" value="Genomic_DNA"/>
</dbReference>
<dbReference type="PANTHER" id="PTHR23015:SF4">
    <property type="entry name" value="DUF38 DOMAIN-CONTAINING PROTEIN-RELATED"/>
    <property type="match status" value="1"/>
</dbReference>
<dbReference type="Proteomes" id="UP000483820">
    <property type="component" value="Chromosome V"/>
</dbReference>
<evidence type="ECO:0000259" key="1">
    <source>
        <dbReference type="PROSITE" id="PS50181"/>
    </source>
</evidence>
<dbReference type="InterPro" id="IPR002900">
    <property type="entry name" value="DUF38/FTH_CAE_spp"/>
</dbReference>
<dbReference type="InterPro" id="IPR036047">
    <property type="entry name" value="F-box-like_dom_sf"/>
</dbReference>
<sequence>MSQLLLSDRTALLTCILYDSLAKVPVYESYQKLCRIRGNYDIDYVDFEFHYYRFYNGDSKLDCDRSSSPKPLSFSTLPVDALLQILQRIDFIDKLKMRNVSKDLREIIDKKTIKCKEMSVLLKPDRVRIGLENQSMSYIFQVNGGGFIKKYEISVDNEYEVVESKNKFYERNFLEMAMTDISVILSNRNLEFKKLIIVQDYAQDAVNRFIQILTSLDFQIQVEKCVFHELRDENALQILSFLNPDALKCLELQNGCFGSNFESELVKMEQWKKVEMLYWDYIRDWFSIGHLFHFKRFCIEQMDWTEERLVEIRDNLLKQPNFEVCSLNCQSTTDYPIRHAFVQGDDPFDVVLGNEENDDNAFRCDLQTIDRVMSQCSEYDIATHRYHIPNSQEYFQFECISKGCVNIWKSSADIKENWMIF</sequence>
<dbReference type="GO" id="GO:0045087">
    <property type="term" value="P:innate immune response"/>
    <property type="evidence" value="ECO:0007669"/>
    <property type="project" value="TreeGrafter"/>
</dbReference>
<dbReference type="CTD" id="78777166"/>